<evidence type="ECO:0000256" key="1">
    <source>
        <dbReference type="SAM" id="MobiDB-lite"/>
    </source>
</evidence>
<proteinExistence type="predicted"/>
<dbReference type="InterPro" id="IPR049708">
    <property type="entry name" value="PP0621-like"/>
</dbReference>
<keyword evidence="3" id="KW-1185">Reference proteome</keyword>
<accession>A0A4R8LU03</accession>
<comment type="caution">
    <text evidence="2">The sequence shown here is derived from an EMBL/GenBank/DDBJ whole genome shotgun (WGS) entry which is preliminary data.</text>
</comment>
<protein>
    <recommendedName>
        <fullName evidence="4">Deaminase</fullName>
    </recommendedName>
</protein>
<dbReference type="Proteomes" id="UP000295509">
    <property type="component" value="Unassembled WGS sequence"/>
</dbReference>
<gene>
    <name evidence="2" type="ORF">BX592_10949</name>
</gene>
<dbReference type="EMBL" id="SORE01000009">
    <property type="protein sequence ID" value="TDY50265.1"/>
    <property type="molecule type" value="Genomic_DNA"/>
</dbReference>
<evidence type="ECO:0008006" key="4">
    <source>
        <dbReference type="Google" id="ProtNLM"/>
    </source>
</evidence>
<dbReference type="AlphaFoldDB" id="A0A4R8LU03"/>
<reference evidence="2 3" key="1">
    <citation type="submission" date="2019-03" db="EMBL/GenBank/DDBJ databases">
        <title>Genomic Encyclopedia of Type Strains, Phase III (KMG-III): the genomes of soil and plant-associated and newly described type strains.</title>
        <authorList>
            <person name="Whitman W."/>
        </authorList>
    </citation>
    <scope>NUCLEOTIDE SEQUENCE [LARGE SCALE GENOMIC DNA]</scope>
    <source>
        <strain evidence="2 3">LMG 29544</strain>
    </source>
</reference>
<feature type="region of interest" description="Disordered" evidence="1">
    <location>
        <begin position="24"/>
        <end position="73"/>
    </location>
</feature>
<name>A0A4R8LU03_9BURK</name>
<dbReference type="NCBIfam" id="NF041023">
    <property type="entry name" value="PP0621_fam"/>
    <property type="match status" value="1"/>
</dbReference>
<organism evidence="2 3">
    <name type="scientific">Paraburkholderia rhizosphaerae</name>
    <dbReference type="NCBI Taxonomy" id="480658"/>
    <lineage>
        <taxon>Bacteria</taxon>
        <taxon>Pseudomonadati</taxon>
        <taxon>Pseudomonadota</taxon>
        <taxon>Betaproteobacteria</taxon>
        <taxon>Burkholderiales</taxon>
        <taxon>Burkholderiaceae</taxon>
        <taxon>Paraburkholderia</taxon>
    </lineage>
</organism>
<sequence>MRQIILLILLFVVGQWLVKALRRSNAHTSSRADGNARDQRGANGAHGADQSSSNRATGGTRGPNGAARASANRQLPEPMIRCVECGVHAPKSDSVTLGGQVFCGHEHAQRYAARVAQAKGREGR</sequence>
<evidence type="ECO:0000313" key="2">
    <source>
        <dbReference type="EMBL" id="TDY50265.1"/>
    </source>
</evidence>
<evidence type="ECO:0000313" key="3">
    <source>
        <dbReference type="Proteomes" id="UP000295509"/>
    </source>
</evidence>
<dbReference type="RefSeq" id="WP_134192300.1">
    <property type="nucleotide sequence ID" value="NZ_JBHLUW010000028.1"/>
</dbReference>
<dbReference type="OrthoDB" id="9814432at2"/>